<keyword evidence="4" id="KW-1185">Reference proteome</keyword>
<organism evidence="3 4">
    <name type="scientific">Cytospora mali</name>
    <name type="common">Apple Valsa canker fungus</name>
    <name type="synonym">Valsa mali</name>
    <dbReference type="NCBI Taxonomy" id="578113"/>
    <lineage>
        <taxon>Eukaryota</taxon>
        <taxon>Fungi</taxon>
        <taxon>Dikarya</taxon>
        <taxon>Ascomycota</taxon>
        <taxon>Pezizomycotina</taxon>
        <taxon>Sordariomycetes</taxon>
        <taxon>Sordariomycetidae</taxon>
        <taxon>Diaporthales</taxon>
        <taxon>Cytosporaceae</taxon>
        <taxon>Cytospora</taxon>
    </lineage>
</organism>
<dbReference type="SMR" id="A0A194VU49"/>
<sequence length="358" mass="40857">MSDNSEYPTSSQGGGSIANLSDSLKAQADELDERVLATLPANSKVLSVTPSGASAWVKTVRIECELEDGTFKDYFMKSATGGTSQRMMQGCFESEGLFYEYAPENVPKPVASGNYKTSPETWFFLAEFCDMLDDVPEPSQFIPLIANIHQASIGKSPNGKYGFPVPTHLANIPNDNTWQDTWEVFFTQLMKKMFEHEELAHGKDDRLEYLKEALYEKVIPRLLRPLETEGRTIQPCLIHSDIWPGNMMLDVETNKVILFDSCAFWGHNEADLGTWRAPRYRMGRPFFREYQKAMQISKPQEDWDDRNALYALRYDLLVSALFPDDRGLEFRDLAMVELERLVAKYREGYDGYHSTRTA</sequence>
<reference evidence="3" key="1">
    <citation type="submission" date="2014-12" db="EMBL/GenBank/DDBJ databases">
        <title>Genome Sequence of Valsa Canker Pathogens Uncovers a Specific Adaption of Colonization on Woody Bark.</title>
        <authorList>
            <person name="Yin Z."/>
            <person name="Liu H."/>
            <person name="Gao X."/>
            <person name="Li Z."/>
            <person name="Song N."/>
            <person name="Ke X."/>
            <person name="Dai Q."/>
            <person name="Wu Y."/>
            <person name="Sun Y."/>
            <person name="Xu J.-R."/>
            <person name="Kang Z.K."/>
            <person name="Wang L."/>
            <person name="Huang L."/>
        </authorList>
    </citation>
    <scope>NUCLEOTIDE SEQUENCE [LARGE SCALE GENOMIC DNA]</scope>
    <source>
        <strain evidence="3">03-8</strain>
    </source>
</reference>
<evidence type="ECO:0000256" key="2">
    <source>
        <dbReference type="ARBA" id="ARBA00048655"/>
    </source>
</evidence>
<dbReference type="SUPFAM" id="SSF56112">
    <property type="entry name" value="Protein kinase-like (PK-like)"/>
    <property type="match status" value="1"/>
</dbReference>
<dbReference type="EC" id="2.7.1.172" evidence="1"/>
<dbReference type="GO" id="GO:0102193">
    <property type="term" value="F:protein-ribulosamine 3-kinase activity"/>
    <property type="evidence" value="ECO:0007669"/>
    <property type="project" value="UniProtKB-EC"/>
</dbReference>
<evidence type="ECO:0000256" key="1">
    <source>
        <dbReference type="ARBA" id="ARBA00011961"/>
    </source>
</evidence>
<dbReference type="Pfam" id="PF03881">
    <property type="entry name" value="Fructosamin_kin"/>
    <property type="match status" value="1"/>
</dbReference>
<dbReference type="InterPro" id="IPR011009">
    <property type="entry name" value="Kinase-like_dom_sf"/>
</dbReference>
<proteinExistence type="predicted"/>
<dbReference type="AlphaFoldDB" id="A0A194VU49"/>
<dbReference type="Gene3D" id="3.90.1200.10">
    <property type="match status" value="1"/>
</dbReference>
<evidence type="ECO:0000313" key="3">
    <source>
        <dbReference type="EMBL" id="KUI67448.1"/>
    </source>
</evidence>
<accession>A0A194VU49</accession>
<name>A0A194VU49_CYTMA</name>
<dbReference type="PANTHER" id="PTHR12149:SF8">
    <property type="entry name" value="PROTEIN-RIBULOSAMINE 3-KINASE"/>
    <property type="match status" value="1"/>
</dbReference>
<dbReference type="InterPro" id="IPR016477">
    <property type="entry name" value="Fructo-/Ketosamine-3-kinase"/>
</dbReference>
<dbReference type="OrthoDB" id="5772781at2759"/>
<dbReference type="EMBL" id="CM003100">
    <property type="protein sequence ID" value="KUI67448.1"/>
    <property type="molecule type" value="Genomic_DNA"/>
</dbReference>
<protein>
    <recommendedName>
        <fullName evidence="1">protein-ribulosamine 3-kinase</fullName>
        <ecNumber evidence="1">2.7.1.172</ecNumber>
    </recommendedName>
</protein>
<comment type="catalytic activity">
    <reaction evidence="2">
        <text>N(6)-D-ribulosyl-L-lysyl-[protein] + ATP = N(6)-(3-O-phospho-D-ribulosyl)-L-lysyl-[protein] + ADP + H(+)</text>
        <dbReference type="Rhea" id="RHEA:48432"/>
        <dbReference type="Rhea" id="RHEA-COMP:12103"/>
        <dbReference type="Rhea" id="RHEA-COMP:12104"/>
        <dbReference type="ChEBI" id="CHEBI:15378"/>
        <dbReference type="ChEBI" id="CHEBI:30616"/>
        <dbReference type="ChEBI" id="CHEBI:90418"/>
        <dbReference type="ChEBI" id="CHEBI:90420"/>
        <dbReference type="ChEBI" id="CHEBI:456216"/>
        <dbReference type="EC" id="2.7.1.172"/>
    </reaction>
    <physiologicalReaction direction="left-to-right" evidence="2">
        <dbReference type="Rhea" id="RHEA:48433"/>
    </physiologicalReaction>
</comment>
<evidence type="ECO:0000313" key="4">
    <source>
        <dbReference type="Proteomes" id="UP000078559"/>
    </source>
</evidence>
<gene>
    <name evidence="3" type="ORF">VM1G_02904</name>
</gene>
<dbReference type="Proteomes" id="UP000078559">
    <property type="component" value="Chromosome 3"/>
</dbReference>
<dbReference type="PANTHER" id="PTHR12149">
    <property type="entry name" value="FRUCTOSAMINE 3 KINASE-RELATED PROTEIN"/>
    <property type="match status" value="1"/>
</dbReference>